<dbReference type="EMBL" id="MU006568">
    <property type="protein sequence ID" value="KAF2748574.1"/>
    <property type="molecule type" value="Genomic_DNA"/>
</dbReference>
<dbReference type="SUPFAM" id="SSF51905">
    <property type="entry name" value="FAD/NAD(P)-binding domain"/>
    <property type="match status" value="1"/>
</dbReference>
<keyword evidence="4" id="KW-0285">Flavoprotein</keyword>
<dbReference type="Pfam" id="PF00732">
    <property type="entry name" value="GMC_oxred_N"/>
    <property type="match status" value="1"/>
</dbReference>
<accession>A0A6A6VFT2</accession>
<keyword evidence="9" id="KW-1185">Reference proteome</keyword>
<feature type="domain" description="Glucose-methanol-choline oxidoreductase N-terminal" evidence="7">
    <location>
        <begin position="298"/>
        <end position="312"/>
    </location>
</feature>
<dbReference type="Proteomes" id="UP000799440">
    <property type="component" value="Unassembled WGS sequence"/>
</dbReference>
<feature type="binding site" evidence="3">
    <location>
        <position position="257"/>
    </location>
    <ligand>
        <name>FAD</name>
        <dbReference type="ChEBI" id="CHEBI:57692"/>
    </ligand>
</feature>
<keyword evidence="3 4" id="KW-0274">FAD</keyword>
<comment type="cofactor">
    <cofactor evidence="3">
        <name>FAD</name>
        <dbReference type="ChEBI" id="CHEBI:57692"/>
    </cofactor>
</comment>
<dbReference type="Gene3D" id="3.30.560.10">
    <property type="entry name" value="Glucose Oxidase, domain 3"/>
    <property type="match status" value="1"/>
</dbReference>
<dbReference type="SUPFAM" id="SSF54373">
    <property type="entry name" value="FAD-linked reductases, C-terminal domain"/>
    <property type="match status" value="1"/>
</dbReference>
<evidence type="ECO:0000313" key="8">
    <source>
        <dbReference type="EMBL" id="KAF2748574.1"/>
    </source>
</evidence>
<evidence type="ECO:0000256" key="1">
    <source>
        <dbReference type="ARBA" id="ARBA00010790"/>
    </source>
</evidence>
<sequence length="614" mass="66542">MAASRNLRVVFVAFLFTALAANASIAAKQNETYDYVIVGGGTSGLVIANRLTENKDVTVLVIENGGIDDRPATKIPALAQANTENYYPLQSAPEPFMRNRTWRVSVGNVVGGGTVINGMQFDRGADADYDAWEELGNPGWGWKGLQKYFTKFVTFQAPSKEVTKKFNITYDKSVYGNGPVKVSIPSFHFPDLKDALRSWKEDEDVPYEVEGYKRPVGVFWTPNTIDNTTKERCSAKTAYYDPIKSRPNLRLLTNTHVDQILFEDKGKKLTAIGVKATTSGSSSPASFYARREVILAAGAIFTPHLLMASGVGPAKVLSAANVSVKYNLPGVGANLQDHPALYMAFNVSNLSFPNPSTRRTNATYEAAAAAEYAANKTGPYTSAGNNMLAFPPFKYVSEKYEAIKSAFLNQDAASFLPDSYSKGSTLLNGFLEQRKILASRYLSSDAAVSEHIVNAGGGATLALQKPLSRGTITLNSTHPHAFPIVVRNAFQNPVDKAVLAEAVRFNRRHYTNAPSLRKFSPVENVPGAEAVTDDDIFEASMEKAILNPSFAHSSGGCSMMPLEFGGCVDHELKVYGTKGLRVVDASIMPLIPAQHLQATVYAVAEKAADIIKGT</sequence>
<dbReference type="InterPro" id="IPR036188">
    <property type="entry name" value="FAD/NAD-bd_sf"/>
</dbReference>
<reference evidence="8" key="1">
    <citation type="journal article" date="2020" name="Stud. Mycol.">
        <title>101 Dothideomycetes genomes: a test case for predicting lifestyles and emergence of pathogens.</title>
        <authorList>
            <person name="Haridas S."/>
            <person name="Albert R."/>
            <person name="Binder M."/>
            <person name="Bloem J."/>
            <person name="Labutti K."/>
            <person name="Salamov A."/>
            <person name="Andreopoulos B."/>
            <person name="Baker S."/>
            <person name="Barry K."/>
            <person name="Bills G."/>
            <person name="Bluhm B."/>
            <person name="Cannon C."/>
            <person name="Castanera R."/>
            <person name="Culley D."/>
            <person name="Daum C."/>
            <person name="Ezra D."/>
            <person name="Gonzalez J."/>
            <person name="Henrissat B."/>
            <person name="Kuo A."/>
            <person name="Liang C."/>
            <person name="Lipzen A."/>
            <person name="Lutzoni F."/>
            <person name="Magnuson J."/>
            <person name="Mondo S."/>
            <person name="Nolan M."/>
            <person name="Ohm R."/>
            <person name="Pangilinan J."/>
            <person name="Park H.-J."/>
            <person name="Ramirez L."/>
            <person name="Alfaro M."/>
            <person name="Sun H."/>
            <person name="Tritt A."/>
            <person name="Yoshinaga Y."/>
            <person name="Zwiers L.-H."/>
            <person name="Turgeon B."/>
            <person name="Goodwin S."/>
            <person name="Spatafora J."/>
            <person name="Crous P."/>
            <person name="Grigoriev I."/>
        </authorList>
    </citation>
    <scope>NUCLEOTIDE SEQUENCE</scope>
    <source>
        <strain evidence="8">CBS 119925</strain>
    </source>
</reference>
<proteinExistence type="inferred from homology"/>
<dbReference type="Gene3D" id="3.50.50.60">
    <property type="entry name" value="FAD/NAD(P)-binding domain"/>
    <property type="match status" value="1"/>
</dbReference>
<dbReference type="OrthoDB" id="269227at2759"/>
<evidence type="ECO:0000256" key="2">
    <source>
        <dbReference type="PIRSR" id="PIRSR000137-1"/>
    </source>
</evidence>
<organism evidence="8 9">
    <name type="scientific">Sporormia fimetaria CBS 119925</name>
    <dbReference type="NCBI Taxonomy" id="1340428"/>
    <lineage>
        <taxon>Eukaryota</taxon>
        <taxon>Fungi</taxon>
        <taxon>Dikarya</taxon>
        <taxon>Ascomycota</taxon>
        <taxon>Pezizomycotina</taxon>
        <taxon>Dothideomycetes</taxon>
        <taxon>Pleosporomycetidae</taxon>
        <taxon>Pleosporales</taxon>
        <taxon>Sporormiaceae</taxon>
        <taxon>Sporormia</taxon>
    </lineage>
</organism>
<feature type="binding site" evidence="3">
    <location>
        <position position="109"/>
    </location>
    <ligand>
        <name>FAD</name>
        <dbReference type="ChEBI" id="CHEBI:57692"/>
    </ligand>
</feature>
<dbReference type="GO" id="GO:0044550">
    <property type="term" value="P:secondary metabolite biosynthetic process"/>
    <property type="evidence" value="ECO:0007669"/>
    <property type="project" value="TreeGrafter"/>
</dbReference>
<evidence type="ECO:0000259" key="6">
    <source>
        <dbReference type="PROSITE" id="PS00623"/>
    </source>
</evidence>
<dbReference type="Pfam" id="PF05199">
    <property type="entry name" value="GMC_oxred_C"/>
    <property type="match status" value="1"/>
</dbReference>
<feature type="chain" id="PRO_5025401621" evidence="5">
    <location>
        <begin position="24"/>
        <end position="614"/>
    </location>
</feature>
<feature type="binding site" evidence="3">
    <location>
        <begin position="42"/>
        <end position="43"/>
    </location>
    <ligand>
        <name>FAD</name>
        <dbReference type="ChEBI" id="CHEBI:57692"/>
    </ligand>
</feature>
<evidence type="ECO:0000259" key="7">
    <source>
        <dbReference type="PROSITE" id="PS00624"/>
    </source>
</evidence>
<dbReference type="AlphaFoldDB" id="A0A6A6VFT2"/>
<evidence type="ECO:0000256" key="5">
    <source>
        <dbReference type="SAM" id="SignalP"/>
    </source>
</evidence>
<protein>
    <submittedName>
        <fullName evidence="8">GMC oxidoreductase</fullName>
    </submittedName>
</protein>
<feature type="active site" description="Proton acceptor" evidence="2">
    <location>
        <position position="595"/>
    </location>
</feature>
<feature type="domain" description="Glucose-methanol-choline oxidoreductase N-terminal" evidence="6">
    <location>
        <begin position="107"/>
        <end position="130"/>
    </location>
</feature>
<name>A0A6A6VFT2_9PLEO</name>
<dbReference type="InterPro" id="IPR000172">
    <property type="entry name" value="GMC_OxRdtase_N"/>
</dbReference>
<dbReference type="InterPro" id="IPR012132">
    <property type="entry name" value="GMC_OxRdtase"/>
</dbReference>
<dbReference type="PANTHER" id="PTHR11552:SF115">
    <property type="entry name" value="DEHYDROGENASE XPTC-RELATED"/>
    <property type="match status" value="1"/>
</dbReference>
<evidence type="ECO:0000256" key="4">
    <source>
        <dbReference type="RuleBase" id="RU003968"/>
    </source>
</evidence>
<comment type="similarity">
    <text evidence="1 4">Belongs to the GMC oxidoreductase family.</text>
</comment>
<evidence type="ECO:0000256" key="3">
    <source>
        <dbReference type="PIRSR" id="PIRSR000137-2"/>
    </source>
</evidence>
<feature type="signal peptide" evidence="5">
    <location>
        <begin position="1"/>
        <end position="23"/>
    </location>
</feature>
<dbReference type="PANTHER" id="PTHR11552">
    <property type="entry name" value="GLUCOSE-METHANOL-CHOLINE GMC OXIDOREDUCTASE"/>
    <property type="match status" value="1"/>
</dbReference>
<dbReference type="GO" id="GO:0016614">
    <property type="term" value="F:oxidoreductase activity, acting on CH-OH group of donors"/>
    <property type="evidence" value="ECO:0007669"/>
    <property type="project" value="InterPro"/>
</dbReference>
<dbReference type="GO" id="GO:0050660">
    <property type="term" value="F:flavin adenine dinucleotide binding"/>
    <property type="evidence" value="ECO:0007669"/>
    <property type="project" value="InterPro"/>
</dbReference>
<gene>
    <name evidence="8" type="ORF">M011DRAFT_457324</name>
</gene>
<feature type="active site" description="Proton donor" evidence="2">
    <location>
        <position position="552"/>
    </location>
</feature>
<dbReference type="PIRSF" id="PIRSF000137">
    <property type="entry name" value="Alcohol_oxidase"/>
    <property type="match status" value="1"/>
</dbReference>
<dbReference type="InterPro" id="IPR007867">
    <property type="entry name" value="GMC_OxRtase_C"/>
</dbReference>
<dbReference type="PROSITE" id="PS00623">
    <property type="entry name" value="GMC_OXRED_1"/>
    <property type="match status" value="1"/>
</dbReference>
<keyword evidence="5" id="KW-0732">Signal</keyword>
<dbReference type="PROSITE" id="PS00624">
    <property type="entry name" value="GMC_OXRED_2"/>
    <property type="match status" value="1"/>
</dbReference>
<evidence type="ECO:0000313" key="9">
    <source>
        <dbReference type="Proteomes" id="UP000799440"/>
    </source>
</evidence>